<organism evidence="3 4">
    <name type="scientific">Clytia hemisphaerica</name>
    <dbReference type="NCBI Taxonomy" id="252671"/>
    <lineage>
        <taxon>Eukaryota</taxon>
        <taxon>Metazoa</taxon>
        <taxon>Cnidaria</taxon>
        <taxon>Hydrozoa</taxon>
        <taxon>Hydroidolina</taxon>
        <taxon>Leptothecata</taxon>
        <taxon>Obeliida</taxon>
        <taxon>Clytiidae</taxon>
        <taxon>Clytia</taxon>
    </lineage>
</organism>
<reference evidence="3" key="1">
    <citation type="submission" date="2021-01" db="UniProtKB">
        <authorList>
            <consortium name="EnsemblMetazoa"/>
        </authorList>
    </citation>
    <scope>IDENTIFICATION</scope>
</reference>
<evidence type="ECO:0000313" key="4">
    <source>
        <dbReference type="Proteomes" id="UP000594262"/>
    </source>
</evidence>
<protein>
    <submittedName>
        <fullName evidence="3">Uncharacterized protein</fullName>
    </submittedName>
</protein>
<evidence type="ECO:0000256" key="2">
    <source>
        <dbReference type="SAM" id="MobiDB-lite"/>
    </source>
</evidence>
<feature type="compositionally biased region" description="Polar residues" evidence="2">
    <location>
        <begin position="507"/>
        <end position="518"/>
    </location>
</feature>
<feature type="coiled-coil region" evidence="1">
    <location>
        <begin position="53"/>
        <end position="85"/>
    </location>
</feature>
<feature type="region of interest" description="Disordered" evidence="2">
    <location>
        <begin position="471"/>
        <end position="518"/>
    </location>
</feature>
<dbReference type="Proteomes" id="UP000594262">
    <property type="component" value="Unplaced"/>
</dbReference>
<evidence type="ECO:0000256" key="1">
    <source>
        <dbReference type="SAM" id="Coils"/>
    </source>
</evidence>
<name>A0A7M5V1H6_9CNID</name>
<dbReference type="AlphaFoldDB" id="A0A7M5V1H6"/>
<dbReference type="EnsemblMetazoa" id="CLYHEMT008037.1">
    <property type="protein sequence ID" value="CLYHEMP008037.1"/>
    <property type="gene ID" value="CLYHEMG008037"/>
</dbReference>
<proteinExistence type="predicted"/>
<dbReference type="OrthoDB" id="5183255at2759"/>
<sequence>MAASIIPFDPTITLGNVVNPLKFKELEAIGKLQMEIDTKQDQLNGLLAGKSSLDMIIQEVKAMKVDLSEAELKDASKAMDQEIKKVMKEYALVQMGNLPKIQTHKAKIATIADHVESPMDYNKSLLKKDLPISSNTIKLNSQYFTFSQESQQSEASMAAMKSFVSGETKFLGDTIGGKVSAAVQHQMTKQRELHEISGTLVVTATCTHANAAIFAPFVIDADKAVHAWNDTFSNKISMLTEEEMKKLAKETGESDKLHLVSGATYGSCFVGMVHTKKTESNEDTQRMLSTAQSMSANFDIGAFFASYSGGFGVDSSFSNDLKALLSSQMVSSHVSLVCEGCIPTITSNKVELGVKAFADFDPAQTMEKLATLNTQTNKANETVSSAADKARKGKEVTELRGNEIKNTMASLSKIDEGKDSVLNVNSLMSGLEDYVTQAKEAKTGVPINFFIKSLTRADIAKLWLDKYASKVPEKKAASKPNPSGEKPKPEKEAADPMAGRVEENLESVGQFSKSWDFQ</sequence>
<accession>A0A7M5V1H6</accession>
<keyword evidence="4" id="KW-1185">Reference proteome</keyword>
<evidence type="ECO:0000313" key="3">
    <source>
        <dbReference type="EnsemblMetazoa" id="CLYHEMP008037.1"/>
    </source>
</evidence>
<keyword evidence="1" id="KW-0175">Coiled coil</keyword>
<dbReference type="RefSeq" id="XP_066917359.1">
    <property type="nucleotide sequence ID" value="XM_067061258.1"/>
</dbReference>
<feature type="compositionally biased region" description="Basic and acidic residues" evidence="2">
    <location>
        <begin position="485"/>
        <end position="494"/>
    </location>
</feature>
<dbReference type="GeneID" id="136804654"/>